<keyword evidence="1" id="KW-1133">Transmembrane helix</keyword>
<feature type="transmembrane region" description="Helical" evidence="1">
    <location>
        <begin position="112"/>
        <end position="134"/>
    </location>
</feature>
<keyword evidence="1" id="KW-0812">Transmembrane</keyword>
<evidence type="ECO:0000313" key="3">
    <source>
        <dbReference type="Proteomes" id="UP000266975"/>
    </source>
</evidence>
<feature type="transmembrane region" description="Helical" evidence="1">
    <location>
        <begin position="23"/>
        <end position="42"/>
    </location>
</feature>
<dbReference type="AlphaFoldDB" id="A0A3M8K930"/>
<dbReference type="RefSeq" id="WP_126268720.1">
    <property type="nucleotide sequence ID" value="NZ_PTJO01000003.1"/>
</dbReference>
<proteinExistence type="predicted"/>
<feature type="transmembrane region" description="Helical" evidence="1">
    <location>
        <begin position="277"/>
        <end position="294"/>
    </location>
</feature>
<keyword evidence="1" id="KW-0472">Membrane</keyword>
<feature type="transmembrane region" description="Helical" evidence="1">
    <location>
        <begin position="48"/>
        <end position="68"/>
    </location>
</feature>
<protein>
    <submittedName>
        <fullName evidence="2">Uncharacterized protein</fullName>
    </submittedName>
</protein>
<feature type="transmembrane region" description="Helical" evidence="1">
    <location>
        <begin position="196"/>
        <end position="217"/>
    </location>
</feature>
<dbReference type="Proteomes" id="UP000266975">
    <property type="component" value="Unassembled WGS sequence"/>
</dbReference>
<dbReference type="EMBL" id="PTJO01000003">
    <property type="protein sequence ID" value="RNE49389.1"/>
    <property type="molecule type" value="Genomic_DNA"/>
</dbReference>
<feature type="transmembrane region" description="Helical" evidence="1">
    <location>
        <begin position="146"/>
        <end position="164"/>
    </location>
</feature>
<accession>A0A3M8K930</accession>
<gene>
    <name evidence="2" type="ORF">C5L39_03205</name>
</gene>
<evidence type="ECO:0000256" key="1">
    <source>
        <dbReference type="SAM" id="Phobius"/>
    </source>
</evidence>
<reference evidence="2 3" key="1">
    <citation type="submission" date="2018-02" db="EMBL/GenBank/DDBJ databases">
        <title>Corynebacterium alimpuense sp. nov., a marine obligate actinomycete isolated from sediments of Valparaiso bay, Chile.</title>
        <authorList>
            <person name="Claverias F."/>
            <person name="Gonzales-Siles L."/>
            <person name="Salva-Serra F."/>
            <person name="Inganaes E."/>
            <person name="Molin K."/>
            <person name="Cumsille A."/>
            <person name="Undabarrena A."/>
            <person name="Couve E."/>
            <person name="Moore E.R.B."/>
            <person name="Gomila M."/>
            <person name="Camara B."/>
        </authorList>
    </citation>
    <scope>NUCLEOTIDE SEQUENCE [LARGE SCALE GENOMIC DNA]</scope>
    <source>
        <strain evidence="2 3">CCUG 69366</strain>
    </source>
</reference>
<keyword evidence="3" id="KW-1185">Reference proteome</keyword>
<dbReference type="OrthoDB" id="4659043at2"/>
<feature type="transmembrane region" description="Helical" evidence="1">
    <location>
        <begin position="170"/>
        <end position="189"/>
    </location>
</feature>
<feature type="transmembrane region" description="Helical" evidence="1">
    <location>
        <begin position="88"/>
        <end position="106"/>
    </location>
</feature>
<comment type="caution">
    <text evidence="2">The sequence shown here is derived from an EMBL/GenBank/DDBJ whole genome shotgun (WGS) entry which is preliminary data.</text>
</comment>
<evidence type="ECO:0000313" key="2">
    <source>
        <dbReference type="EMBL" id="RNE49389.1"/>
    </source>
</evidence>
<sequence>MSLSTLLKPTTPSVKQPRRSIRYALRWLVAIVLGLVAFNQSVERTVEYFHYGAAAYSLTMLLAVLVLLVGIDRQRVKQLPIHDREVDYIIGSIAIIISMTIEWQLVARFADWYFLLRFDLLAVVVWTFGASVLLFGTRATLQYSRIWLLLLVFNPPVFLFIGLIAGGNWWGSVIASAIILSVAGFLAIGGKTLLRLAFGLAVFIGNILVAFPVVVILPEKPIQTAQIPAVIVVVFLLFLSNWKLFSRIASRSATKATAGHPEKSAPLISPTVKDTKIAIAILAVSSIVIAAYPLPKVQFEEIPSGPIYSSTPGIDVPAGWVQLEEDNMSWASTFFGEGSTLIHQEIESDFGLVDNDGINAEHRVVVDTLHSDSIYRIEMFNKQMLYSTINGRQSRPIQVDLGHGVTGSVYTIVDEDKYQTSTRLDFDWNREGDVIESVSIITVDEAVDYSSFPQLSPSFSNVLLRIVTIFLRGNAVTVDESSTYRNLEVVSSVGRSIVEETWRDHD</sequence>
<feature type="transmembrane region" description="Helical" evidence="1">
    <location>
        <begin position="223"/>
        <end position="242"/>
    </location>
</feature>
<organism evidence="2 3">
    <name type="scientific">Corynebacterium alimapuense</name>
    <dbReference type="NCBI Taxonomy" id="1576874"/>
    <lineage>
        <taxon>Bacteria</taxon>
        <taxon>Bacillati</taxon>
        <taxon>Actinomycetota</taxon>
        <taxon>Actinomycetes</taxon>
        <taxon>Mycobacteriales</taxon>
        <taxon>Corynebacteriaceae</taxon>
        <taxon>Corynebacterium</taxon>
    </lineage>
</organism>
<name>A0A3M8K930_9CORY</name>